<dbReference type="PANTHER" id="PTHR30524:SF0">
    <property type="entry name" value="ALTRONATE OXIDOREDUCTASE-RELATED"/>
    <property type="match status" value="1"/>
</dbReference>
<dbReference type="PANTHER" id="PTHR30524">
    <property type="entry name" value="MANNITOL-1-PHOSPHATE 5-DEHYDROGENASE"/>
    <property type="match status" value="1"/>
</dbReference>
<evidence type="ECO:0000259" key="4">
    <source>
        <dbReference type="Pfam" id="PF01232"/>
    </source>
</evidence>
<proteinExistence type="predicted"/>
<dbReference type="GO" id="GO:0019592">
    <property type="term" value="P:mannitol catabolic process"/>
    <property type="evidence" value="ECO:0007669"/>
    <property type="project" value="TreeGrafter"/>
</dbReference>
<evidence type="ECO:0000313" key="7">
    <source>
        <dbReference type="Proteomes" id="UP000260721"/>
    </source>
</evidence>
<dbReference type="InterPro" id="IPR013118">
    <property type="entry name" value="Mannitol_DH_C"/>
</dbReference>
<keyword evidence="1" id="KW-0560">Oxidoreductase</keyword>
<comment type="catalytic activity">
    <reaction evidence="3">
        <text>D-mannitol 1-phosphate + NAD(+) = beta-D-fructose 6-phosphate + NADH + H(+)</text>
        <dbReference type="Rhea" id="RHEA:19661"/>
        <dbReference type="ChEBI" id="CHEBI:15378"/>
        <dbReference type="ChEBI" id="CHEBI:57540"/>
        <dbReference type="ChEBI" id="CHEBI:57634"/>
        <dbReference type="ChEBI" id="CHEBI:57945"/>
        <dbReference type="ChEBI" id="CHEBI:61381"/>
        <dbReference type="EC" id="1.1.1.17"/>
    </reaction>
</comment>
<dbReference type="EMBL" id="QUSK01000045">
    <property type="protein sequence ID" value="RGD72766.1"/>
    <property type="molecule type" value="Genomic_DNA"/>
</dbReference>
<evidence type="ECO:0000256" key="3">
    <source>
        <dbReference type="ARBA" id="ARBA00048615"/>
    </source>
</evidence>
<evidence type="ECO:0000313" key="6">
    <source>
        <dbReference type="EMBL" id="RGD72766.1"/>
    </source>
</evidence>
<dbReference type="Pfam" id="PF08125">
    <property type="entry name" value="Mannitol_dh_C"/>
    <property type="match status" value="1"/>
</dbReference>
<feature type="domain" description="Mannitol dehydrogenase C-terminal" evidence="5">
    <location>
        <begin position="213"/>
        <end position="383"/>
    </location>
</feature>
<dbReference type="InterPro" id="IPR013131">
    <property type="entry name" value="Mannitol_DH_N"/>
</dbReference>
<dbReference type="GO" id="GO:0005829">
    <property type="term" value="C:cytosol"/>
    <property type="evidence" value="ECO:0007669"/>
    <property type="project" value="TreeGrafter"/>
</dbReference>
<dbReference type="SUPFAM" id="SSF51735">
    <property type="entry name" value="NAD(P)-binding Rossmann-fold domains"/>
    <property type="match status" value="1"/>
</dbReference>
<name>A0A3E3DUK6_9FIRM</name>
<evidence type="ECO:0000259" key="5">
    <source>
        <dbReference type="Pfam" id="PF08125"/>
    </source>
</evidence>
<dbReference type="Gene3D" id="3.40.50.720">
    <property type="entry name" value="NAD(P)-binding Rossmann-like Domain"/>
    <property type="match status" value="1"/>
</dbReference>
<dbReference type="InterPro" id="IPR036291">
    <property type="entry name" value="NAD(P)-bd_dom_sf"/>
</dbReference>
<dbReference type="STRING" id="1123313.GCA_000420345_01390"/>
<dbReference type="Proteomes" id="UP000260721">
    <property type="component" value="Unassembled WGS sequence"/>
</dbReference>
<reference evidence="6 7" key="1">
    <citation type="submission" date="2018-08" db="EMBL/GenBank/DDBJ databases">
        <title>A genome reference for cultivated species of the human gut microbiota.</title>
        <authorList>
            <person name="Zou Y."/>
            <person name="Xue W."/>
            <person name="Luo G."/>
        </authorList>
    </citation>
    <scope>NUCLEOTIDE SEQUENCE [LARGE SCALE GENOMIC DNA]</scope>
    <source>
        <strain evidence="6 7">TF08-11</strain>
    </source>
</reference>
<keyword evidence="2" id="KW-0520">NAD</keyword>
<evidence type="ECO:0000256" key="1">
    <source>
        <dbReference type="ARBA" id="ARBA00023002"/>
    </source>
</evidence>
<dbReference type="SUPFAM" id="SSF48179">
    <property type="entry name" value="6-phosphogluconate dehydrogenase C-terminal domain-like"/>
    <property type="match status" value="1"/>
</dbReference>
<sequence>MKAVILGAGRIGRGFVTQLLTLNNVDITYFDASDAMVEQMNQIGHYTIHVLGHSDLDLEVDHVKAYPTSDIDQLAACWKESDFIFTACGGKNMPSVGKTIGQAFKKLVTIGGVHLSNIITCENWIDPAKDLEEAILSCLDEKEAKLFKENVGVGESVILCTGTGAPDPSKVINPIDTWVQNFKYLPIDKDAIKTEIPNWEYIEFVDNFGHLLTQKLYTNNTSCGSVAYLGHLKGLTYMAEAANDVEIEPIMDEIYNEINQALIQGMGIDAESQYAFSKRAKAKYTDRDIVDKLTRIARDPLRKLRPEDRLIGPSNIALSIGVKPTAIALATAAALFYDEPDDESAMKLQQMRKEHGVEYILQNVCQLKPEEELYQMILSSIDELRAKGWLKE</sequence>
<dbReference type="InterPro" id="IPR008927">
    <property type="entry name" value="6-PGluconate_DH-like_C_sf"/>
</dbReference>
<dbReference type="GO" id="GO:0008926">
    <property type="term" value="F:mannitol-1-phosphate 5-dehydrogenase activity"/>
    <property type="evidence" value="ECO:0007669"/>
    <property type="project" value="UniProtKB-EC"/>
</dbReference>
<dbReference type="InterPro" id="IPR013328">
    <property type="entry name" value="6PGD_dom2"/>
</dbReference>
<protein>
    <submittedName>
        <fullName evidence="6">Mannitol dehydrogenase</fullName>
    </submittedName>
</protein>
<feature type="domain" description="Mannitol dehydrogenase N-terminal" evidence="4">
    <location>
        <begin position="1"/>
        <end position="200"/>
    </location>
</feature>
<organism evidence="6 7">
    <name type="scientific">Faecalicoccus pleomorphus</name>
    <dbReference type="NCBI Taxonomy" id="1323"/>
    <lineage>
        <taxon>Bacteria</taxon>
        <taxon>Bacillati</taxon>
        <taxon>Bacillota</taxon>
        <taxon>Erysipelotrichia</taxon>
        <taxon>Erysipelotrichales</taxon>
        <taxon>Erysipelotrichaceae</taxon>
        <taxon>Faecalicoccus</taxon>
    </lineage>
</organism>
<dbReference type="AlphaFoldDB" id="A0A3E3DUK6"/>
<comment type="caution">
    <text evidence="6">The sequence shown here is derived from an EMBL/GenBank/DDBJ whole genome shotgun (WGS) entry which is preliminary data.</text>
</comment>
<gene>
    <name evidence="6" type="ORF">DXC78_12540</name>
</gene>
<dbReference type="Pfam" id="PF01232">
    <property type="entry name" value="Mannitol_dh"/>
    <property type="match status" value="1"/>
</dbReference>
<accession>A0A3E3DUK6</accession>
<dbReference type="RefSeq" id="WP_117447332.1">
    <property type="nucleotide sequence ID" value="NZ_JAQLXT010000052.1"/>
</dbReference>
<evidence type="ECO:0000256" key="2">
    <source>
        <dbReference type="ARBA" id="ARBA00023027"/>
    </source>
</evidence>
<dbReference type="Gene3D" id="1.10.1040.10">
    <property type="entry name" value="N-(1-d-carboxylethyl)-l-norvaline Dehydrogenase, domain 2"/>
    <property type="match status" value="1"/>
</dbReference>